<reference evidence="3 4" key="1">
    <citation type="submission" date="2016-08" db="EMBL/GenBank/DDBJ databases">
        <title>Draft genome of Amylibacter sp. strain 4G11.</title>
        <authorList>
            <person name="Wong S.-K."/>
            <person name="Hamasaki K."/>
            <person name="Yoshizawa S."/>
        </authorList>
    </citation>
    <scope>NUCLEOTIDE SEQUENCE [LARGE SCALE GENOMIC DNA]</scope>
    <source>
        <strain evidence="3 4">4G11</strain>
    </source>
</reference>
<evidence type="ECO:0000313" key="3">
    <source>
        <dbReference type="EMBL" id="PIB26491.1"/>
    </source>
</evidence>
<dbReference type="Proteomes" id="UP000231516">
    <property type="component" value="Unassembled WGS sequence"/>
</dbReference>
<comment type="caution">
    <text evidence="3">The sequence shown here is derived from an EMBL/GenBank/DDBJ whole genome shotgun (WGS) entry which is preliminary data.</text>
</comment>
<protein>
    <submittedName>
        <fullName evidence="3">Thioesterase</fullName>
    </submittedName>
</protein>
<dbReference type="Pfam" id="PF00561">
    <property type="entry name" value="Abhydrolase_1"/>
    <property type="match status" value="1"/>
</dbReference>
<sequence length="257" mass="28671">MLHFQEFGEASDKPTLLIVHGLFGSGRNWRAIAKRLSADRRVITVDMRNHGDSFWDDSHTYFDMAEDLATVIQTLDSPVDIIGHSMGGKAAMLTALQHPKLVNKLIVVDIAPVTYDHSQISNVQVMQSIPLDQISRRSDADKFMADYISEDMVRAFLLQSLTIGETQNSWVLNLAALATNMNDIVGFPKIDAQFTPPCLFIRGALSAYILPQHHEALFHHFPNAKIHTIDGAGHWVHAEAQRAFIGVVSDYLKSNPQ</sequence>
<dbReference type="PANTHER" id="PTHR46118">
    <property type="entry name" value="PROTEIN ABHD11"/>
    <property type="match status" value="1"/>
</dbReference>
<proteinExistence type="predicted"/>
<keyword evidence="4" id="KW-1185">Reference proteome</keyword>
<name>A0A2G5KAD2_9RHOB</name>
<accession>A0A2G5KAD2</accession>
<dbReference type="PRINTS" id="PR00111">
    <property type="entry name" value="ABHYDROLASE"/>
</dbReference>
<dbReference type="PANTHER" id="PTHR46118:SF4">
    <property type="entry name" value="PROTEIN ABHD11"/>
    <property type="match status" value="1"/>
</dbReference>
<dbReference type="GO" id="GO:0016787">
    <property type="term" value="F:hydrolase activity"/>
    <property type="evidence" value="ECO:0007669"/>
    <property type="project" value="UniProtKB-KW"/>
</dbReference>
<dbReference type="EMBL" id="MDGM01000003">
    <property type="protein sequence ID" value="PIB26491.1"/>
    <property type="molecule type" value="Genomic_DNA"/>
</dbReference>
<dbReference type="Gene3D" id="3.40.50.1820">
    <property type="entry name" value="alpha/beta hydrolase"/>
    <property type="match status" value="1"/>
</dbReference>
<dbReference type="OrthoDB" id="9808398at2"/>
<organism evidence="3 4">
    <name type="scientific">Paramylibacter kogurei</name>
    <dbReference type="NCBI Taxonomy" id="1889778"/>
    <lineage>
        <taxon>Bacteria</taxon>
        <taxon>Pseudomonadati</taxon>
        <taxon>Pseudomonadota</taxon>
        <taxon>Alphaproteobacteria</taxon>
        <taxon>Rhodobacterales</taxon>
        <taxon>Paracoccaceae</taxon>
        <taxon>Paramylibacter</taxon>
    </lineage>
</organism>
<feature type="domain" description="AB hydrolase-1" evidence="2">
    <location>
        <begin position="14"/>
        <end position="239"/>
    </location>
</feature>
<evidence type="ECO:0000256" key="1">
    <source>
        <dbReference type="ARBA" id="ARBA00022801"/>
    </source>
</evidence>
<dbReference type="SUPFAM" id="SSF53474">
    <property type="entry name" value="alpha/beta-Hydrolases"/>
    <property type="match status" value="1"/>
</dbReference>
<evidence type="ECO:0000313" key="4">
    <source>
        <dbReference type="Proteomes" id="UP000231516"/>
    </source>
</evidence>
<evidence type="ECO:0000259" key="2">
    <source>
        <dbReference type="Pfam" id="PF00561"/>
    </source>
</evidence>
<gene>
    <name evidence="3" type="ORF">BFP76_11300</name>
</gene>
<dbReference type="RefSeq" id="WP_099591314.1">
    <property type="nucleotide sequence ID" value="NZ_MDGM01000003.1"/>
</dbReference>
<dbReference type="InterPro" id="IPR000073">
    <property type="entry name" value="AB_hydrolase_1"/>
</dbReference>
<dbReference type="AlphaFoldDB" id="A0A2G5KAD2"/>
<keyword evidence="1" id="KW-0378">Hydrolase</keyword>
<dbReference type="InterPro" id="IPR029058">
    <property type="entry name" value="AB_hydrolase_fold"/>
</dbReference>